<feature type="compositionally biased region" description="Polar residues" evidence="1">
    <location>
        <begin position="61"/>
        <end position="74"/>
    </location>
</feature>
<evidence type="ECO:0000256" key="2">
    <source>
        <dbReference type="SAM" id="Phobius"/>
    </source>
</evidence>
<keyword evidence="5" id="KW-1185">Reference proteome</keyword>
<proteinExistence type="predicted"/>
<evidence type="ECO:0000313" key="5">
    <source>
        <dbReference type="Proteomes" id="UP001163046"/>
    </source>
</evidence>
<gene>
    <name evidence="4" type="ORF">OS493_016137</name>
</gene>
<dbReference type="PANTHER" id="PTHR13132:SF29">
    <property type="entry name" value="ALPHA-(1,6)-FUCOSYLTRANSFERASE"/>
    <property type="match status" value="1"/>
</dbReference>
<reference evidence="4" key="1">
    <citation type="submission" date="2023-01" db="EMBL/GenBank/DDBJ databases">
        <title>Genome assembly of the deep-sea coral Lophelia pertusa.</title>
        <authorList>
            <person name="Herrera S."/>
            <person name="Cordes E."/>
        </authorList>
    </citation>
    <scope>NUCLEOTIDE SEQUENCE</scope>
    <source>
        <strain evidence="4">USNM1676648</strain>
        <tissue evidence="4">Polyp</tissue>
    </source>
</reference>
<feature type="transmembrane region" description="Helical" evidence="2">
    <location>
        <begin position="16"/>
        <end position="36"/>
    </location>
</feature>
<dbReference type="Gene3D" id="3.40.50.11350">
    <property type="match status" value="1"/>
</dbReference>
<dbReference type="Pfam" id="PF19745">
    <property type="entry name" value="FUT8_N_cat"/>
    <property type="match status" value="1"/>
</dbReference>
<evidence type="ECO:0000313" key="4">
    <source>
        <dbReference type="EMBL" id="KAJ7391847.1"/>
    </source>
</evidence>
<feature type="domain" description="Alpha-(1,6)-fucosyltransferase N- and catalytic" evidence="3">
    <location>
        <begin position="229"/>
        <end position="382"/>
    </location>
</feature>
<keyword evidence="2" id="KW-1133">Transmembrane helix</keyword>
<keyword evidence="2" id="KW-0812">Transmembrane</keyword>
<dbReference type="GO" id="GO:0046921">
    <property type="term" value="F:alpha-(1-&gt;6)-fucosyltransferase activity"/>
    <property type="evidence" value="ECO:0007669"/>
    <property type="project" value="TreeGrafter"/>
</dbReference>
<keyword evidence="2" id="KW-0472">Membrane</keyword>
<dbReference type="AlphaFoldDB" id="A0A9X0A1U6"/>
<dbReference type="Proteomes" id="UP001163046">
    <property type="component" value="Unassembled WGS sequence"/>
</dbReference>
<protein>
    <recommendedName>
        <fullName evidence="3">Alpha-(1,6)-fucosyltransferase N- and catalytic domain-containing protein</fullName>
    </recommendedName>
</protein>
<evidence type="ECO:0000259" key="3">
    <source>
        <dbReference type="Pfam" id="PF19745"/>
    </source>
</evidence>
<comment type="caution">
    <text evidence="4">The sequence shown here is derived from an EMBL/GenBank/DDBJ whole genome shotgun (WGS) entry which is preliminary data.</text>
</comment>
<feature type="region of interest" description="Disordered" evidence="1">
    <location>
        <begin position="53"/>
        <end position="75"/>
    </location>
</feature>
<dbReference type="PANTHER" id="PTHR13132">
    <property type="entry name" value="ALPHA- 1,6 -FUCOSYLTRANSFERASE"/>
    <property type="match status" value="1"/>
</dbReference>
<dbReference type="InterPro" id="IPR045573">
    <property type="entry name" value="Fut8_N_cat"/>
</dbReference>
<accession>A0A9X0A1U6</accession>
<dbReference type="GO" id="GO:0006487">
    <property type="term" value="P:protein N-linked glycosylation"/>
    <property type="evidence" value="ECO:0007669"/>
    <property type="project" value="TreeGrafter"/>
</dbReference>
<evidence type="ECO:0000256" key="1">
    <source>
        <dbReference type="SAM" id="MobiDB-lite"/>
    </source>
</evidence>
<name>A0A9X0A1U6_9CNID</name>
<sequence>MSVQPQSVKPRGVSRMLRWSIVAILFIVVIHFSSLYNSQEEVVENTTLNVPAKNGKRNDTLSENPRTSMGNQKIYNPPEICGKEWQSKYQALHQDIINNRREPKFLVYSCPWTTKGKGEGTQTVRTLSDAEQYQLDFFDSAFENTKALLENRGHTKHAKDGWLTNNTSEVIGFMRKENVQAYLDKPVEIATSNLYFVENGMQRNKQLMQRAKELKISPLLPGSQRYAMIGCAYDFLFKKSPSLQKALENTRNALRANSALVIGIHIRLGDLQFGRNFTRVPESDFQKYFSCAEKIERDVFNLDGNKVNTRQTRWFLAADNVLVKDYARKHFAEKVITAENKPEHLDLFKKGEKPPSDEGMLGVLHDHFMLAQCDFLVLSESSFDVLKTKAIFRVEDDCINHQQALTKSFPKKLLTQHSSNKELLRSSNVQPIEHYKRRKDGGGGWRVMCAECHLLHFPKQPFTRQLGVSREIRTPKRDLEEICGVKRT</sequence>
<dbReference type="OrthoDB" id="428346at2759"/>
<organism evidence="4 5">
    <name type="scientific">Desmophyllum pertusum</name>
    <dbReference type="NCBI Taxonomy" id="174260"/>
    <lineage>
        <taxon>Eukaryota</taxon>
        <taxon>Metazoa</taxon>
        <taxon>Cnidaria</taxon>
        <taxon>Anthozoa</taxon>
        <taxon>Hexacorallia</taxon>
        <taxon>Scleractinia</taxon>
        <taxon>Caryophylliina</taxon>
        <taxon>Caryophylliidae</taxon>
        <taxon>Desmophyllum</taxon>
    </lineage>
</organism>
<dbReference type="EMBL" id="MU825404">
    <property type="protein sequence ID" value="KAJ7391847.1"/>
    <property type="molecule type" value="Genomic_DNA"/>
</dbReference>